<evidence type="ECO:0000313" key="1">
    <source>
        <dbReference type="EMBL" id="KAH7536857.1"/>
    </source>
</evidence>
<protein>
    <submittedName>
        <fullName evidence="1">Uncharacterized protein</fullName>
    </submittedName>
</protein>
<proteinExistence type="predicted"/>
<name>A0A978VMT2_ZIZJJ</name>
<evidence type="ECO:0000313" key="2">
    <source>
        <dbReference type="Proteomes" id="UP000813462"/>
    </source>
</evidence>
<dbReference type="AlphaFoldDB" id="A0A978VMT2"/>
<gene>
    <name evidence="1" type="ORF">FEM48_Zijuj03G0030700</name>
</gene>
<accession>A0A978VMT2</accession>
<comment type="caution">
    <text evidence="1">The sequence shown here is derived from an EMBL/GenBank/DDBJ whole genome shotgun (WGS) entry which is preliminary data.</text>
</comment>
<dbReference type="Proteomes" id="UP000813462">
    <property type="component" value="Unassembled WGS sequence"/>
</dbReference>
<sequence>MAHLTSSNLSAAAVLLEVRSRGGPRQRSGDDVVHPLKFSLEDVYFGTSNSSHFPGMNAFFLFPRKVLWKSDIREPRTKDDGMDLSSYHLADADIILCMHFGSEVGGVPGVEKNMDV</sequence>
<organism evidence="1 2">
    <name type="scientific">Ziziphus jujuba var. spinosa</name>
    <dbReference type="NCBI Taxonomy" id="714518"/>
    <lineage>
        <taxon>Eukaryota</taxon>
        <taxon>Viridiplantae</taxon>
        <taxon>Streptophyta</taxon>
        <taxon>Embryophyta</taxon>
        <taxon>Tracheophyta</taxon>
        <taxon>Spermatophyta</taxon>
        <taxon>Magnoliopsida</taxon>
        <taxon>eudicotyledons</taxon>
        <taxon>Gunneridae</taxon>
        <taxon>Pentapetalae</taxon>
        <taxon>rosids</taxon>
        <taxon>fabids</taxon>
        <taxon>Rosales</taxon>
        <taxon>Rhamnaceae</taxon>
        <taxon>Paliureae</taxon>
        <taxon>Ziziphus</taxon>
    </lineage>
</organism>
<dbReference type="EMBL" id="JAEACU010000003">
    <property type="protein sequence ID" value="KAH7536857.1"/>
    <property type="molecule type" value="Genomic_DNA"/>
</dbReference>
<reference evidence="1" key="1">
    <citation type="journal article" date="2021" name="Front. Plant Sci.">
        <title>Chromosome-Scale Genome Assembly for Chinese Sour Jujube and Insights Into Its Genome Evolution and Domestication Signature.</title>
        <authorList>
            <person name="Shen L.-Y."/>
            <person name="Luo H."/>
            <person name="Wang X.-L."/>
            <person name="Wang X.-M."/>
            <person name="Qiu X.-J."/>
            <person name="Liu H."/>
            <person name="Zhou S.-S."/>
            <person name="Jia K.-H."/>
            <person name="Nie S."/>
            <person name="Bao Y.-T."/>
            <person name="Zhang R.-G."/>
            <person name="Yun Q.-Z."/>
            <person name="Chai Y.-H."/>
            <person name="Lu J.-Y."/>
            <person name="Li Y."/>
            <person name="Zhao S.-W."/>
            <person name="Mao J.-F."/>
            <person name="Jia S.-G."/>
            <person name="Mao Y.-M."/>
        </authorList>
    </citation>
    <scope>NUCLEOTIDE SEQUENCE</scope>
    <source>
        <strain evidence="1">AT0</strain>
        <tissue evidence="1">Leaf</tissue>
    </source>
</reference>